<evidence type="ECO:0000313" key="6">
    <source>
        <dbReference type="EMBL" id="PIK34704.1"/>
    </source>
</evidence>
<dbReference type="InterPro" id="IPR004910">
    <property type="entry name" value="Yippee/Mis18/Cereblon"/>
</dbReference>
<dbReference type="InterPro" id="IPR034751">
    <property type="entry name" value="Yippee"/>
</dbReference>
<dbReference type="OrthoDB" id="6407410at2759"/>
<feature type="domain" description="Yippee" evidence="5">
    <location>
        <begin position="44"/>
        <end position="141"/>
    </location>
</feature>
<gene>
    <name evidence="6" type="ORF">BSL78_28476</name>
</gene>
<evidence type="ECO:0000256" key="3">
    <source>
        <dbReference type="ARBA" id="ARBA00022833"/>
    </source>
</evidence>
<organism evidence="6 7">
    <name type="scientific">Stichopus japonicus</name>
    <name type="common">Sea cucumber</name>
    <dbReference type="NCBI Taxonomy" id="307972"/>
    <lineage>
        <taxon>Eukaryota</taxon>
        <taxon>Metazoa</taxon>
        <taxon>Echinodermata</taxon>
        <taxon>Eleutherozoa</taxon>
        <taxon>Echinozoa</taxon>
        <taxon>Holothuroidea</taxon>
        <taxon>Aspidochirotacea</taxon>
        <taxon>Aspidochirotida</taxon>
        <taxon>Stichopodidae</taxon>
        <taxon>Apostichopus</taxon>
    </lineage>
</organism>
<dbReference type="Pfam" id="PF03226">
    <property type="entry name" value="Yippee-Mis18"/>
    <property type="match status" value="1"/>
</dbReference>
<dbReference type="GO" id="GO:0046872">
    <property type="term" value="F:metal ion binding"/>
    <property type="evidence" value="ECO:0007669"/>
    <property type="project" value="UniProtKB-KW"/>
</dbReference>
<reference evidence="6 7" key="1">
    <citation type="journal article" date="2017" name="PLoS Biol.">
        <title>The sea cucumber genome provides insights into morphological evolution and visceral regeneration.</title>
        <authorList>
            <person name="Zhang X."/>
            <person name="Sun L."/>
            <person name="Yuan J."/>
            <person name="Sun Y."/>
            <person name="Gao Y."/>
            <person name="Zhang L."/>
            <person name="Li S."/>
            <person name="Dai H."/>
            <person name="Hamel J.F."/>
            <person name="Liu C."/>
            <person name="Yu Y."/>
            <person name="Liu S."/>
            <person name="Lin W."/>
            <person name="Guo K."/>
            <person name="Jin S."/>
            <person name="Xu P."/>
            <person name="Storey K.B."/>
            <person name="Huan P."/>
            <person name="Zhang T."/>
            <person name="Zhou Y."/>
            <person name="Zhang J."/>
            <person name="Lin C."/>
            <person name="Li X."/>
            <person name="Xing L."/>
            <person name="Huo D."/>
            <person name="Sun M."/>
            <person name="Wang L."/>
            <person name="Mercier A."/>
            <person name="Li F."/>
            <person name="Yang H."/>
            <person name="Xiang J."/>
        </authorList>
    </citation>
    <scope>NUCLEOTIDE SEQUENCE [LARGE SCALE GENOMIC DNA]</scope>
    <source>
        <strain evidence="6">Shaxun</strain>
        <tissue evidence="6">Muscle</tissue>
    </source>
</reference>
<dbReference type="EMBL" id="MRZV01002097">
    <property type="protein sequence ID" value="PIK34704.1"/>
    <property type="molecule type" value="Genomic_DNA"/>
</dbReference>
<dbReference type="STRING" id="307972.A0A2G8JG21"/>
<keyword evidence="3" id="KW-0862">Zinc</keyword>
<name>A0A2G8JG21_STIJA</name>
<accession>A0A2G8JG21</accession>
<dbReference type="AlphaFoldDB" id="A0A2G8JG21"/>
<dbReference type="Proteomes" id="UP000230750">
    <property type="component" value="Unassembled WGS sequence"/>
</dbReference>
<evidence type="ECO:0000313" key="7">
    <source>
        <dbReference type="Proteomes" id="UP000230750"/>
    </source>
</evidence>
<keyword evidence="2" id="KW-0479">Metal-binding</keyword>
<comment type="caution">
    <text evidence="6">The sequence shown here is derived from an EMBL/GenBank/DDBJ whole genome shotgun (WGS) entry which is preliminary data.</text>
</comment>
<evidence type="ECO:0000256" key="1">
    <source>
        <dbReference type="ARBA" id="ARBA00005613"/>
    </source>
</evidence>
<proteinExistence type="inferred from homology"/>
<keyword evidence="7" id="KW-1185">Reference proteome</keyword>
<comment type="similarity">
    <text evidence="1 4">Belongs to the yippee family.</text>
</comment>
<evidence type="ECO:0000259" key="5">
    <source>
        <dbReference type="PROSITE" id="PS51792"/>
    </source>
</evidence>
<protein>
    <recommendedName>
        <fullName evidence="4">Protein yippee-like</fullName>
    </recommendedName>
</protein>
<dbReference type="InterPro" id="IPR039058">
    <property type="entry name" value="Yippee_fam"/>
</dbReference>
<dbReference type="PROSITE" id="PS51792">
    <property type="entry name" value="YIPPEE"/>
    <property type="match status" value="1"/>
</dbReference>
<evidence type="ECO:0000256" key="4">
    <source>
        <dbReference type="RuleBase" id="RU110713"/>
    </source>
</evidence>
<sequence>MTMLVGEMTNEVGQNDALYAPCQSFQLNVGIMGRIFLAHMGGRRLFSCGKCDTNLTNRTELLSTRFTGSTGRAFLFNKVVNLQYSDIQDRMMITGRHMVRDVFCKSCETKLGWMYEFATEDNQRYKEGRVILERALITEREGFEEQERDE</sequence>
<dbReference type="PANTHER" id="PTHR13848">
    <property type="entry name" value="PROTEIN YIPPEE-LIKE CG15309-RELATED"/>
    <property type="match status" value="1"/>
</dbReference>
<evidence type="ECO:0000256" key="2">
    <source>
        <dbReference type="ARBA" id="ARBA00022723"/>
    </source>
</evidence>